<protein>
    <submittedName>
        <fullName evidence="2">Coiled-coil domain-containing protein 71</fullName>
    </submittedName>
</protein>
<evidence type="ECO:0000256" key="1">
    <source>
        <dbReference type="SAM" id="SignalP"/>
    </source>
</evidence>
<organism evidence="2">
    <name type="scientific">Zeugodacus cucurbitae</name>
    <name type="common">Melon fruit fly</name>
    <name type="synonym">Bactrocera cucurbitae</name>
    <dbReference type="NCBI Taxonomy" id="28588"/>
    <lineage>
        <taxon>Eukaryota</taxon>
        <taxon>Metazoa</taxon>
        <taxon>Ecdysozoa</taxon>
        <taxon>Arthropoda</taxon>
        <taxon>Hexapoda</taxon>
        <taxon>Insecta</taxon>
        <taxon>Pterygota</taxon>
        <taxon>Neoptera</taxon>
        <taxon>Endopterygota</taxon>
        <taxon>Diptera</taxon>
        <taxon>Brachycera</taxon>
        <taxon>Muscomorpha</taxon>
        <taxon>Tephritoidea</taxon>
        <taxon>Tephritidae</taxon>
        <taxon>Zeugodacus</taxon>
        <taxon>Zeugodacus</taxon>
    </lineage>
</organism>
<sequence length="320" mass="35286">MKSLELVQRRVARRLFLALLFLLTTANGQPVDDALAADNADTKVIYDQRQSGKYNIRINIKDVAIIEMDNSGFGDENISEEDYGYYDEEDLTVKPLNFTKPPKATTPHEVISTTASQQVTSPTTQATLLPTKLEESLSAHSTPIATTISQHNYNTHLLMDSMASQATPDVTTQESSGMSSRLLPSLHTTQKLLEPRTHYTIISSLSTAQPTAPKPSLASPISVQAELPKISGAQAKNSKTSFVLKSQNNQNFVNKFGMLQTPRSPLYPPAKGYGLRCRTHQYRDLSGGCRNKRSSSFLKKLLSIIATFPFKHAAKDEPSE</sequence>
<gene>
    <name evidence="2" type="primary">Ccdc71</name>
    <name evidence="2" type="ORF">g.3481</name>
</gene>
<feature type="signal peptide" evidence="1">
    <location>
        <begin position="1"/>
        <end position="28"/>
    </location>
</feature>
<proteinExistence type="predicted"/>
<dbReference type="AlphaFoldDB" id="A0A0A1WNV4"/>
<reference evidence="2" key="2">
    <citation type="journal article" date="2015" name="Gigascience">
        <title>Reconstructing a comprehensive transcriptome assembly of a white-pupal translocated strain of the pest fruit fly Bactrocera cucurbitae.</title>
        <authorList>
            <person name="Sim S.B."/>
            <person name="Calla B."/>
            <person name="Hall B."/>
            <person name="DeRego T."/>
            <person name="Geib S.M."/>
        </authorList>
    </citation>
    <scope>NUCLEOTIDE SEQUENCE</scope>
</reference>
<feature type="chain" id="PRO_5001982466" evidence="1">
    <location>
        <begin position="29"/>
        <end position="320"/>
    </location>
</feature>
<evidence type="ECO:0000313" key="2">
    <source>
        <dbReference type="EMBL" id="JAD00724.1"/>
    </source>
</evidence>
<reference evidence="2" key="1">
    <citation type="submission" date="2014-11" db="EMBL/GenBank/DDBJ databases">
        <authorList>
            <person name="Geib S."/>
        </authorList>
    </citation>
    <scope>NUCLEOTIDE SEQUENCE</scope>
</reference>
<name>A0A0A1WNV4_ZEUCU</name>
<dbReference type="EMBL" id="GBXI01013568">
    <property type="protein sequence ID" value="JAD00724.1"/>
    <property type="molecule type" value="Transcribed_RNA"/>
</dbReference>
<accession>A0A0A1WNV4</accession>
<keyword evidence="1" id="KW-0732">Signal</keyword>